<reference evidence="1" key="1">
    <citation type="submission" date="2020-05" db="EMBL/GenBank/DDBJ databases">
        <authorList>
            <person name="Chiriac C."/>
            <person name="Salcher M."/>
            <person name="Ghai R."/>
            <person name="Kavagutti S V."/>
        </authorList>
    </citation>
    <scope>NUCLEOTIDE SEQUENCE</scope>
</reference>
<evidence type="ECO:0000313" key="1">
    <source>
        <dbReference type="EMBL" id="CAB4173803.1"/>
    </source>
</evidence>
<gene>
    <name evidence="1" type="ORF">UFOVP972_3</name>
</gene>
<protein>
    <submittedName>
        <fullName evidence="1">Uncharacterized protein</fullName>
    </submittedName>
</protein>
<organism evidence="1">
    <name type="scientific">uncultured Caudovirales phage</name>
    <dbReference type="NCBI Taxonomy" id="2100421"/>
    <lineage>
        <taxon>Viruses</taxon>
        <taxon>Duplodnaviria</taxon>
        <taxon>Heunggongvirae</taxon>
        <taxon>Uroviricota</taxon>
        <taxon>Caudoviricetes</taxon>
        <taxon>Peduoviridae</taxon>
        <taxon>Maltschvirus</taxon>
        <taxon>Maltschvirus maltsch</taxon>
    </lineage>
</organism>
<name>A0A6J5PQ40_9CAUD</name>
<dbReference type="EMBL" id="LR796923">
    <property type="protein sequence ID" value="CAB4173803.1"/>
    <property type="molecule type" value="Genomic_DNA"/>
</dbReference>
<accession>A0A6J5PQ40</accession>
<sequence length="439" mass="50613">MFKSLDKKNIYDNSQISFCFEFFSPMRKMDAAAKISRALGKKIKWFSEVKSDFKPTNETFKLSPTYSNGYKEMQLSTGLMPYQEAIHMYLKVANVIEAIGFTTERCRVRTSIKLNENALQLSTHVNKLNRLKYLISLNEKRLFELWPQPENENRLIYQNHFQYVQPKRLYDMILTESIVERGDSIELNFPESDFFATDFSQLASGKLNINYISGKDYIRKKKEAVETLNIIIEHLYDTLTENYIYSNQEKIKISEMVRDFRSAIDSTRSVLGFRAGFPEIDLYVDLSQATHLLEAVYPQIREKLFRLIIGGGITEATVNYDTRRGRLQIKDAKIKRSILLEGVEFFGCEIEGDVKNCLFENCVIRNSKLEGCSILSNNSVKFSKLLDCDYLGESNDITSSFLDNPDAKTINANLTECLVNRGKFTLNSEIDKSTTIITK</sequence>
<proteinExistence type="predicted"/>